<dbReference type="RefSeq" id="WP_103982762.1">
    <property type="nucleotide sequence ID" value="NZ_FNVS01000004.1"/>
</dbReference>
<reference evidence="2 3" key="1">
    <citation type="submission" date="2016-10" db="EMBL/GenBank/DDBJ databases">
        <authorList>
            <person name="Varghese N."/>
            <person name="Submissions S."/>
        </authorList>
    </citation>
    <scope>NUCLEOTIDE SEQUENCE [LARGE SCALE GENOMIC DNA]</scope>
    <source>
        <strain evidence="2 3">DSM 29073</strain>
    </source>
</reference>
<evidence type="ECO:0000256" key="1">
    <source>
        <dbReference type="SAM" id="SignalP"/>
    </source>
</evidence>
<keyword evidence="1" id="KW-0732">Signal</keyword>
<keyword evidence="3" id="KW-1185">Reference proteome</keyword>
<comment type="caution">
    <text evidence="2">The sequence shown here is derived from an EMBL/GenBank/DDBJ whole genome shotgun (WGS) entry which is preliminary data.</text>
</comment>
<feature type="chain" id="PRO_5034116446" description="Fimbrillin-A associated anchor protein Mfa1 and Mfa2" evidence="1">
    <location>
        <begin position="21"/>
        <end position="336"/>
    </location>
</feature>
<gene>
    <name evidence="2" type="ORF">SAMN05444001_104142</name>
</gene>
<dbReference type="EMBL" id="FNVS01000004">
    <property type="protein sequence ID" value="SEF67355.1"/>
    <property type="molecule type" value="Genomic_DNA"/>
</dbReference>
<evidence type="ECO:0000313" key="3">
    <source>
        <dbReference type="Proteomes" id="UP000236725"/>
    </source>
</evidence>
<proteinExistence type="predicted"/>
<evidence type="ECO:0000313" key="2">
    <source>
        <dbReference type="EMBL" id="SEF67355.1"/>
    </source>
</evidence>
<name>A0A8G2BV56_9BACT</name>
<dbReference type="PROSITE" id="PS51257">
    <property type="entry name" value="PROKAR_LIPOPROTEIN"/>
    <property type="match status" value="1"/>
</dbReference>
<feature type="signal peptide" evidence="1">
    <location>
        <begin position="1"/>
        <end position="20"/>
    </location>
</feature>
<organism evidence="2 3">
    <name type="scientific">Parabacteroides chinchillae</name>
    <dbReference type="NCBI Taxonomy" id="871327"/>
    <lineage>
        <taxon>Bacteria</taxon>
        <taxon>Pseudomonadati</taxon>
        <taxon>Bacteroidota</taxon>
        <taxon>Bacteroidia</taxon>
        <taxon>Bacteroidales</taxon>
        <taxon>Tannerellaceae</taxon>
        <taxon>Parabacteroides</taxon>
    </lineage>
</organism>
<protein>
    <recommendedName>
        <fullName evidence="4">Fimbrillin-A associated anchor protein Mfa1 and Mfa2</fullName>
    </recommendedName>
</protein>
<dbReference type="AlphaFoldDB" id="A0A8G2BV56"/>
<dbReference type="Proteomes" id="UP000236725">
    <property type="component" value="Unassembled WGS sequence"/>
</dbReference>
<sequence length="336" mass="36876">MKLKTIFTIFFMAVILFACTSEDDVLNDMDKTETPGIVTGDKMAYVSFNIGGVQARAAQAEITINSVVYFLLEGNNIIGWADNDSKVLTKVRKNLTVLAIANASQATTAALKEQSTLSGLRSVELSKKDLDAMIKVNGEPQAVEFTVEGVSSTPDKYQGGEYPTEEVTIKVDQVTSCVEFSSFEAVYAEGVSDEFKTRVKKVELKSCRLLHANQSGYLKNIATYKALEYNLSIIDNKIAAIDGGNVLPDKAFLTFANKETGLNATALEITYKIDGKEEKTSTFKIKQDGIMEPYGVVAGKKYGLQVKVTVSDKAEMNINWKVSSWRPSVNTNIEFN</sequence>
<evidence type="ECO:0008006" key="4">
    <source>
        <dbReference type="Google" id="ProtNLM"/>
    </source>
</evidence>
<accession>A0A8G2BV56</accession>